<accession>A0ABM4BP29</accession>
<proteinExistence type="predicted"/>
<dbReference type="GeneID" id="136079076"/>
<dbReference type="InterPro" id="IPR013083">
    <property type="entry name" value="Znf_RING/FYVE/PHD"/>
</dbReference>
<keyword evidence="1" id="KW-1185">Reference proteome</keyword>
<gene>
    <name evidence="2" type="primary">LOC136079076</name>
</gene>
<protein>
    <submittedName>
        <fullName evidence="2">Uncharacterized protein LOC136079076 isoform X1</fullName>
    </submittedName>
</protein>
<evidence type="ECO:0000313" key="1">
    <source>
        <dbReference type="Proteomes" id="UP001652625"/>
    </source>
</evidence>
<dbReference type="RefSeq" id="XP_065650873.1">
    <property type="nucleotide sequence ID" value="XM_065794801.1"/>
</dbReference>
<dbReference type="Proteomes" id="UP001652625">
    <property type="component" value="Chromosome 04"/>
</dbReference>
<organism evidence="1 2">
    <name type="scientific">Hydra vulgaris</name>
    <name type="common">Hydra</name>
    <name type="synonym">Hydra attenuata</name>
    <dbReference type="NCBI Taxonomy" id="6087"/>
    <lineage>
        <taxon>Eukaryota</taxon>
        <taxon>Metazoa</taxon>
        <taxon>Cnidaria</taxon>
        <taxon>Hydrozoa</taxon>
        <taxon>Hydroidolina</taxon>
        <taxon>Anthoathecata</taxon>
        <taxon>Aplanulata</taxon>
        <taxon>Hydridae</taxon>
        <taxon>Hydra</taxon>
    </lineage>
</organism>
<sequence>MNREELVLNFPIEDVIEFRKRVVHLLIDRGGQRSWQDKLCRICGNKVGPNTQQLKNLDKWIKCNNCIPNQWFHLECIGYAKKTSALFICSNISLANICLPR</sequence>
<evidence type="ECO:0000313" key="2">
    <source>
        <dbReference type="RefSeq" id="XP_065650873.1"/>
    </source>
</evidence>
<name>A0ABM4BP29_HYDVU</name>
<dbReference type="Gene3D" id="3.30.40.10">
    <property type="entry name" value="Zinc/RING finger domain, C3HC4 (zinc finger)"/>
    <property type="match status" value="1"/>
</dbReference>
<reference evidence="2" key="1">
    <citation type="submission" date="2025-08" db="UniProtKB">
        <authorList>
            <consortium name="RefSeq"/>
        </authorList>
    </citation>
    <scope>IDENTIFICATION</scope>
</reference>
<dbReference type="SUPFAM" id="SSF57903">
    <property type="entry name" value="FYVE/PHD zinc finger"/>
    <property type="match status" value="1"/>
</dbReference>
<dbReference type="InterPro" id="IPR011011">
    <property type="entry name" value="Znf_FYVE_PHD"/>
</dbReference>